<dbReference type="Pfam" id="PF01229">
    <property type="entry name" value="Glyco_hydro_39"/>
    <property type="match status" value="1"/>
</dbReference>
<dbReference type="SUPFAM" id="SSF51445">
    <property type="entry name" value="(Trans)glycosidases"/>
    <property type="match status" value="1"/>
</dbReference>
<dbReference type="RefSeq" id="WP_379488517.1">
    <property type="nucleotide sequence ID" value="NZ_JBHLWK010000019.1"/>
</dbReference>
<keyword evidence="6" id="KW-1185">Reference proteome</keyword>
<comment type="caution">
    <text evidence="5">The sequence shown here is derived from an EMBL/GenBank/DDBJ whole genome shotgun (WGS) entry which is preliminary data.</text>
</comment>
<dbReference type="Proteomes" id="UP001589798">
    <property type="component" value="Unassembled WGS sequence"/>
</dbReference>
<comment type="similarity">
    <text evidence="1">Belongs to the glycosyl hydrolase 39 family.</text>
</comment>
<name>A0ABV6CZK7_9SPHN</name>
<evidence type="ECO:0000313" key="6">
    <source>
        <dbReference type="Proteomes" id="UP001589798"/>
    </source>
</evidence>
<dbReference type="InterPro" id="IPR049165">
    <property type="entry name" value="GH39_as"/>
</dbReference>
<dbReference type="InterPro" id="IPR051923">
    <property type="entry name" value="Glycosyl_Hydrolase_39"/>
</dbReference>
<dbReference type="PRINTS" id="PR00745">
    <property type="entry name" value="GLHYDRLASE39"/>
</dbReference>
<dbReference type="Gene3D" id="2.60.40.1500">
    <property type="entry name" value="Glycosyl hydrolase domain, family 39"/>
    <property type="match status" value="1"/>
</dbReference>
<organism evidence="5 6">
    <name type="scientific">Novosphingobium soli</name>
    <dbReference type="NCBI Taxonomy" id="574956"/>
    <lineage>
        <taxon>Bacteria</taxon>
        <taxon>Pseudomonadati</taxon>
        <taxon>Pseudomonadota</taxon>
        <taxon>Alphaproteobacteria</taxon>
        <taxon>Sphingomonadales</taxon>
        <taxon>Sphingomonadaceae</taxon>
        <taxon>Novosphingobium</taxon>
    </lineage>
</organism>
<evidence type="ECO:0000256" key="2">
    <source>
        <dbReference type="ARBA" id="ARBA00022801"/>
    </source>
</evidence>
<dbReference type="PROSITE" id="PS01027">
    <property type="entry name" value="GLYCOSYL_HYDROL_F39"/>
    <property type="match status" value="1"/>
</dbReference>
<evidence type="ECO:0000313" key="5">
    <source>
        <dbReference type="EMBL" id="MFC0205791.1"/>
    </source>
</evidence>
<accession>A0ABV6CZK7</accession>
<protein>
    <submittedName>
        <fullName evidence="5">Cellulase family glycosylhydrolase</fullName>
    </submittedName>
</protein>
<dbReference type="PROSITE" id="PS51318">
    <property type="entry name" value="TAT"/>
    <property type="match status" value="1"/>
</dbReference>
<keyword evidence="2" id="KW-0378">Hydrolase</keyword>
<proteinExistence type="inferred from homology"/>
<sequence length="500" mass="54552">MQRRQFIQAGGMLAAAATLPRPAWALAPERVPVTIHAREVTGSLAHVWEESAGSDRAAITLRERWRQDLDRWVDEVGLKRVRFHGILNDELGVYAPSILNRGKPKPNFQNVFEVYDGLIARGVSPYVEVGFMPQALASGTAAFGFYKGNITPPQSLDDWAGFLRTWVSALANRYGIAAVRTWPFEIWNEPNLPFFWTGNQQQYFDLYKAAAVAIKQVDAAIPVGGPSTSGGAWIKEFAGFCTQNNAPLDFFGTHAYAGSVEKQVADVNEAIPNTVAQVRQAIEASGHAGKPLWLSEWSSDSPAMIAHVVKECLPSLQAMSHWTLSGTYEELGVFDTVLREGDNGWPAMYRGIARPSFNTYKLLHALGTERLRTDGPALATKGRKLGVSALVWNLAVAAQAAGLPTSSTERKVTGTPKTFDVQFAGLKPGTAAQVRFVDQERASPMPAWRAMGSPQYLKPEQVAQLRAAADIAPPVRMRLDARSTLSLELPPEGVALIECA</sequence>
<dbReference type="InterPro" id="IPR000514">
    <property type="entry name" value="Glyco_hydro_39"/>
</dbReference>
<evidence type="ECO:0000256" key="1">
    <source>
        <dbReference type="ARBA" id="ARBA00008875"/>
    </source>
</evidence>
<dbReference type="Gene3D" id="3.20.20.80">
    <property type="entry name" value="Glycosidases"/>
    <property type="match status" value="1"/>
</dbReference>
<dbReference type="InterPro" id="IPR006311">
    <property type="entry name" value="TAT_signal"/>
</dbReference>
<reference evidence="5 6" key="1">
    <citation type="submission" date="2024-09" db="EMBL/GenBank/DDBJ databases">
        <authorList>
            <person name="Sun Q."/>
            <person name="Mori K."/>
        </authorList>
    </citation>
    <scope>NUCLEOTIDE SEQUENCE [LARGE SCALE GENOMIC DNA]</scope>
    <source>
        <strain evidence="5 6">CCM 7706</strain>
    </source>
</reference>
<dbReference type="InterPro" id="IPR049166">
    <property type="entry name" value="GH39_cat"/>
</dbReference>
<dbReference type="SUPFAM" id="SSF51011">
    <property type="entry name" value="Glycosyl hydrolase domain"/>
    <property type="match status" value="1"/>
</dbReference>
<evidence type="ECO:0000256" key="3">
    <source>
        <dbReference type="ARBA" id="ARBA00023295"/>
    </source>
</evidence>
<gene>
    <name evidence="5" type="ORF">ACFFJC_16110</name>
</gene>
<evidence type="ECO:0000259" key="4">
    <source>
        <dbReference type="Pfam" id="PF01229"/>
    </source>
</evidence>
<keyword evidence="3" id="KW-0326">Glycosidase</keyword>
<dbReference type="PANTHER" id="PTHR12631:SF10">
    <property type="entry name" value="BETA-XYLOSIDASE-LIKE PROTEIN-RELATED"/>
    <property type="match status" value="1"/>
</dbReference>
<dbReference type="EMBL" id="JBHLWK010000019">
    <property type="protein sequence ID" value="MFC0205791.1"/>
    <property type="molecule type" value="Genomic_DNA"/>
</dbReference>
<dbReference type="InterPro" id="IPR017853">
    <property type="entry name" value="GH"/>
</dbReference>
<dbReference type="PANTHER" id="PTHR12631">
    <property type="entry name" value="ALPHA-L-IDURONIDASE"/>
    <property type="match status" value="1"/>
</dbReference>
<feature type="domain" description="Glycosyl hydrolases family 39 N-terminal catalytic" evidence="4">
    <location>
        <begin position="33"/>
        <end position="470"/>
    </location>
</feature>